<evidence type="ECO:0000256" key="5">
    <source>
        <dbReference type="ARBA" id="ARBA00032186"/>
    </source>
</evidence>
<evidence type="ECO:0000256" key="7">
    <source>
        <dbReference type="ARBA" id="ARBA00048353"/>
    </source>
</evidence>
<evidence type="ECO:0000256" key="8">
    <source>
        <dbReference type="ARBA" id="ARBA00049544"/>
    </source>
</evidence>
<dbReference type="PANTHER" id="PTHR43968:SF6">
    <property type="entry name" value="GLUTATHIONE S-TRANSFERASE OMEGA"/>
    <property type="match status" value="1"/>
</dbReference>
<gene>
    <name evidence="10" type="ORF">GDO78_008072</name>
</gene>
<sequence>MIMILQAKNKNEDITELQSKLFEKFQIFEEELAKKNTLYFGGESISMLDYMIWPWFEWLHLFDFTE</sequence>
<keyword evidence="11" id="KW-1185">Reference proteome</keyword>
<comment type="similarity">
    <text evidence="1">Belongs to the GST superfamily. Omega family.</text>
</comment>
<dbReference type="EC" id="1.20.4.2" evidence="3"/>
<dbReference type="GO" id="GO:0005737">
    <property type="term" value="C:cytoplasm"/>
    <property type="evidence" value="ECO:0007669"/>
    <property type="project" value="TreeGrafter"/>
</dbReference>
<dbReference type="Gene3D" id="1.20.1050.10">
    <property type="match status" value="1"/>
</dbReference>
<accession>A0A8J6FDU5</accession>
<comment type="catalytic activity">
    <reaction evidence="8">
        <text>L-dehydroascorbate + 2 glutathione = glutathione disulfide + L-ascorbate</text>
        <dbReference type="Rhea" id="RHEA:24424"/>
        <dbReference type="ChEBI" id="CHEBI:38290"/>
        <dbReference type="ChEBI" id="CHEBI:57925"/>
        <dbReference type="ChEBI" id="CHEBI:58297"/>
        <dbReference type="ChEBI" id="CHEBI:58539"/>
        <dbReference type="EC" id="1.8.5.1"/>
    </reaction>
</comment>
<dbReference type="PANTHER" id="PTHR43968">
    <property type="match status" value="1"/>
</dbReference>
<keyword evidence="4" id="KW-0560">Oxidoreductase</keyword>
<dbReference type="GO" id="GO:0006749">
    <property type="term" value="P:glutathione metabolic process"/>
    <property type="evidence" value="ECO:0007669"/>
    <property type="project" value="TreeGrafter"/>
</dbReference>
<comment type="catalytic activity">
    <reaction evidence="7">
        <text>methylarsonate + 2 glutathione + H(+) = methylarsonous acid + glutathione disulfide + H2O</text>
        <dbReference type="Rhea" id="RHEA:15969"/>
        <dbReference type="ChEBI" id="CHEBI:15377"/>
        <dbReference type="ChEBI" id="CHEBI:15378"/>
        <dbReference type="ChEBI" id="CHEBI:17826"/>
        <dbReference type="ChEBI" id="CHEBI:33409"/>
        <dbReference type="ChEBI" id="CHEBI:57925"/>
        <dbReference type="ChEBI" id="CHEBI:58297"/>
        <dbReference type="EC" id="1.20.4.2"/>
    </reaction>
</comment>
<dbReference type="Proteomes" id="UP000770717">
    <property type="component" value="Unassembled WGS sequence"/>
</dbReference>
<dbReference type="Pfam" id="PF13410">
    <property type="entry name" value="GST_C_2"/>
    <property type="match status" value="1"/>
</dbReference>
<dbReference type="PROSITE" id="PS50405">
    <property type="entry name" value="GST_CTER"/>
    <property type="match status" value="1"/>
</dbReference>
<evidence type="ECO:0000259" key="9">
    <source>
        <dbReference type="PROSITE" id="PS50405"/>
    </source>
</evidence>
<evidence type="ECO:0000256" key="6">
    <source>
        <dbReference type="ARBA" id="ARBA00032681"/>
    </source>
</evidence>
<dbReference type="GO" id="GO:0045174">
    <property type="term" value="F:glutathione dehydrogenase (ascorbate) activity"/>
    <property type="evidence" value="ECO:0007669"/>
    <property type="project" value="UniProtKB-EC"/>
</dbReference>
<dbReference type="EC" id="1.8.5.1" evidence="2"/>
<evidence type="ECO:0000313" key="10">
    <source>
        <dbReference type="EMBL" id="KAG9484769.1"/>
    </source>
</evidence>
<reference evidence="10" key="1">
    <citation type="thesis" date="2020" institute="ProQuest LLC" country="789 East Eisenhower Parkway, Ann Arbor, MI, USA">
        <title>Comparative Genomics and Chromosome Evolution.</title>
        <authorList>
            <person name="Mudd A.B."/>
        </authorList>
    </citation>
    <scope>NUCLEOTIDE SEQUENCE</scope>
    <source>
        <strain evidence="10">HN-11 Male</strain>
        <tissue evidence="10">Kidney and liver</tissue>
    </source>
</reference>
<dbReference type="SUPFAM" id="SSF47616">
    <property type="entry name" value="GST C-terminal domain-like"/>
    <property type="match status" value="1"/>
</dbReference>
<evidence type="ECO:0000256" key="3">
    <source>
        <dbReference type="ARBA" id="ARBA00013060"/>
    </source>
</evidence>
<dbReference type="GO" id="GO:0004364">
    <property type="term" value="F:glutathione transferase activity"/>
    <property type="evidence" value="ECO:0007669"/>
    <property type="project" value="TreeGrafter"/>
</dbReference>
<comment type="caution">
    <text evidence="10">The sequence shown here is derived from an EMBL/GenBank/DDBJ whole genome shotgun (WGS) entry which is preliminary data.</text>
</comment>
<evidence type="ECO:0000256" key="4">
    <source>
        <dbReference type="ARBA" id="ARBA00023002"/>
    </source>
</evidence>
<dbReference type="InterPro" id="IPR050983">
    <property type="entry name" value="GST_Omega/HSP26"/>
</dbReference>
<dbReference type="InterPro" id="IPR036282">
    <property type="entry name" value="Glutathione-S-Trfase_C_sf"/>
</dbReference>
<dbReference type="EMBL" id="WNTK01000004">
    <property type="protein sequence ID" value="KAG9484769.1"/>
    <property type="molecule type" value="Genomic_DNA"/>
</dbReference>
<dbReference type="FunFam" id="1.20.1050.10:FF:000009">
    <property type="entry name" value="Glutathione S-transferase omega-1"/>
    <property type="match status" value="1"/>
</dbReference>
<dbReference type="GO" id="GO:0050610">
    <property type="term" value="F:methylarsonate reductase activity"/>
    <property type="evidence" value="ECO:0007669"/>
    <property type="project" value="UniProtKB-EC"/>
</dbReference>
<dbReference type="AlphaFoldDB" id="A0A8J6FDU5"/>
<proteinExistence type="inferred from homology"/>
<evidence type="ECO:0000256" key="1">
    <source>
        <dbReference type="ARBA" id="ARBA00011067"/>
    </source>
</evidence>
<dbReference type="OrthoDB" id="4951845at2759"/>
<feature type="domain" description="GST C-terminal" evidence="9">
    <location>
        <begin position="1"/>
        <end position="66"/>
    </location>
</feature>
<organism evidence="10 11">
    <name type="scientific">Eleutherodactylus coqui</name>
    <name type="common">Puerto Rican coqui</name>
    <dbReference type="NCBI Taxonomy" id="57060"/>
    <lineage>
        <taxon>Eukaryota</taxon>
        <taxon>Metazoa</taxon>
        <taxon>Chordata</taxon>
        <taxon>Craniata</taxon>
        <taxon>Vertebrata</taxon>
        <taxon>Euteleostomi</taxon>
        <taxon>Amphibia</taxon>
        <taxon>Batrachia</taxon>
        <taxon>Anura</taxon>
        <taxon>Neobatrachia</taxon>
        <taxon>Hyloidea</taxon>
        <taxon>Eleutherodactylidae</taxon>
        <taxon>Eleutherodactylinae</taxon>
        <taxon>Eleutherodactylus</taxon>
        <taxon>Eleutherodactylus</taxon>
    </lineage>
</organism>
<evidence type="ECO:0000256" key="2">
    <source>
        <dbReference type="ARBA" id="ARBA00012436"/>
    </source>
</evidence>
<dbReference type="InterPro" id="IPR010987">
    <property type="entry name" value="Glutathione-S-Trfase_C-like"/>
</dbReference>
<evidence type="ECO:0000313" key="11">
    <source>
        <dbReference type="Proteomes" id="UP000770717"/>
    </source>
</evidence>
<protein>
    <recommendedName>
        <fullName evidence="5">Glutathione-dependent dehydroascorbate reductase</fullName>
        <ecNumber evidence="3">1.20.4.2</ecNumber>
        <ecNumber evidence="2">1.8.5.1</ecNumber>
    </recommendedName>
    <alternativeName>
        <fullName evidence="6">Monomethylarsonic acid reductase</fullName>
    </alternativeName>
</protein>
<name>A0A8J6FDU5_ELECQ</name>